<dbReference type="InterPro" id="IPR000330">
    <property type="entry name" value="SNF2_N"/>
</dbReference>
<gene>
    <name evidence="4" type="ORF">OEV98_06850</name>
</gene>
<dbReference type="GO" id="GO:0004386">
    <property type="term" value="F:helicase activity"/>
    <property type="evidence" value="ECO:0007669"/>
    <property type="project" value="UniProtKB-KW"/>
</dbReference>
<keyword evidence="4" id="KW-0347">Helicase</keyword>
<dbReference type="Pfam" id="PF00271">
    <property type="entry name" value="Helicase_C"/>
    <property type="match status" value="1"/>
</dbReference>
<comment type="caution">
    <text evidence="4">The sequence shown here is derived from an EMBL/GenBank/DDBJ whole genome shotgun (WGS) entry which is preliminary data.</text>
</comment>
<dbReference type="CDD" id="cd18793">
    <property type="entry name" value="SF2_C_SNF"/>
    <property type="match status" value="1"/>
</dbReference>
<organism evidence="4 5">
    <name type="scientific">Perspicuibacillus lycopersici</name>
    <dbReference type="NCBI Taxonomy" id="1325689"/>
    <lineage>
        <taxon>Bacteria</taxon>
        <taxon>Bacillati</taxon>
        <taxon>Bacillota</taxon>
        <taxon>Bacilli</taxon>
        <taxon>Bacillales</taxon>
        <taxon>Bacillaceae</taxon>
        <taxon>Perspicuibacillus</taxon>
    </lineage>
</organism>
<dbReference type="EMBL" id="JAOUSF010000002">
    <property type="protein sequence ID" value="MCU9613270.1"/>
    <property type="molecule type" value="Genomic_DNA"/>
</dbReference>
<accession>A0AAE3LM78</accession>
<protein>
    <submittedName>
        <fullName evidence="4">DEAD/DEAH box helicase</fullName>
    </submittedName>
</protein>
<reference evidence="4" key="1">
    <citation type="submission" date="2022-10" db="EMBL/GenBank/DDBJ databases">
        <title>Description of Fervidibacillus gen. nov. in the family Fervidibacillaceae fam. nov. with two species, Fervidibacillus albus sp. nov., and Fervidibacillus halotolerans sp. nov., isolated from tidal flat sediments.</title>
        <authorList>
            <person name="Kwon K.K."/>
            <person name="Yang S.-H."/>
        </authorList>
    </citation>
    <scope>NUCLEOTIDE SEQUENCE</scope>
    <source>
        <strain evidence="4">JCM 19140</strain>
    </source>
</reference>
<feature type="domain" description="Helicase C-terminal" evidence="3">
    <location>
        <begin position="864"/>
        <end position="1021"/>
    </location>
</feature>
<dbReference type="Pfam" id="PF00176">
    <property type="entry name" value="SNF2-rel_dom"/>
    <property type="match status" value="1"/>
</dbReference>
<dbReference type="GO" id="GO:0016787">
    <property type="term" value="F:hydrolase activity"/>
    <property type="evidence" value="ECO:0007669"/>
    <property type="project" value="UniProtKB-KW"/>
</dbReference>
<dbReference type="InterPro" id="IPR022138">
    <property type="entry name" value="DUF3670"/>
</dbReference>
<sequence>MLKMKQFDIHCHLLADGSFFLYAFDEDGAICPTSVWGPALFHWHEGSYYGTNLKTDSFLVKIGRQEQYVEGIIMDPLDALELYGTEPFNHLVQWEFDDFSQTLLAVAPVVYENVSERKWGPPDFQEWKNGKFQWKVPDEVWEEFLPQIWEEPITETDSFLIEPDAANDYKHPMRMRDFVQSWFHHGVESYITRQPAIHQRWLDRKVILEEAMEQGIDLLSYFDEKRFMQWVGLLESDLPFTIGLHLQEPEQDGEMWKLSTVLRDRKKPDTVVTFGSDGKHMPKRWLPYVEQVLEEQQRICQLLPWLEKEDLNIAHEPNISLRDQMAILPKDGSVSIVKEELFEEDAWEFLTNASEKLLMIGIEIHLPSWWEAIKSANMRLKARVSTGSGGPSFVGLDALMDFEWRVSMNNVDLSEAEFRKLMEENRRLVNIGGRWMKIDPSFIRQMQAIMEKAEKEGMRVQDFIEQQLLYGNNEEEAEEMLDEDNDPRIFSRIQIELHPKLRSFVENLTDLKDIPDLEVPASFLGELRPYQKKGMNWLYFLREYGFGACLADDMGLGKTIQLISYLLLVKERQPAAGPALIICPTSVLGNWQRELARFAPHLQVYLHYGANRSKGEEFTEYVGNGNDVTTSTSEENESAINQLARHANTKISDFASIDVVLTTYGLSHLDAEELASVKWGTIVLDEAQNIKNAGTKQSRAIRRLKGQHHIALTGTPMENRLTELWSIYDFINKGYLGSLTRFQQRFVLPIEREHNEERIKALRKLISPFLLRRTKKDEEVALNLPEKLEQKEYCPLTAEQAVMYEQIVKDTFDKIANLSGFERKGFVLKLLGQLKQLCNHPALYLKDALTAGSNNLSLIERSTKLEKLMEIIDTMMEQDESGLIFTQYLGMGDIIRTVLEKKYKIKVPFLNGSTSKQARDNMIESFQNGEFPILLLSLKAGGTGLNLTQANHVIHYDRWWNPAVENQATDRAYRIGQTKFVHVHKFISTGTLEEKIDAMLEKKQSLNEEIIQSDQWLADMSNDDLYDILKLD</sequence>
<dbReference type="CDD" id="cd18012">
    <property type="entry name" value="DEXQc_arch_SWI2_SNF2"/>
    <property type="match status" value="1"/>
</dbReference>
<dbReference type="RefSeq" id="WP_263072479.1">
    <property type="nucleotide sequence ID" value="NZ_JAOUSF010000002.1"/>
</dbReference>
<keyword evidence="4" id="KW-0547">Nucleotide-binding</keyword>
<dbReference type="InterPro" id="IPR001650">
    <property type="entry name" value="Helicase_C-like"/>
</dbReference>
<keyword evidence="5" id="KW-1185">Reference proteome</keyword>
<dbReference type="GO" id="GO:0005524">
    <property type="term" value="F:ATP binding"/>
    <property type="evidence" value="ECO:0007669"/>
    <property type="project" value="InterPro"/>
</dbReference>
<dbReference type="InterPro" id="IPR049730">
    <property type="entry name" value="SNF2/RAD54-like_C"/>
</dbReference>
<dbReference type="Gene3D" id="3.40.50.10810">
    <property type="entry name" value="Tandem AAA-ATPase domain"/>
    <property type="match status" value="1"/>
</dbReference>
<evidence type="ECO:0000259" key="3">
    <source>
        <dbReference type="PROSITE" id="PS51194"/>
    </source>
</evidence>
<dbReference type="Proteomes" id="UP001209318">
    <property type="component" value="Unassembled WGS sequence"/>
</dbReference>
<dbReference type="SUPFAM" id="SSF52540">
    <property type="entry name" value="P-loop containing nucleoside triphosphate hydrolases"/>
    <property type="match status" value="2"/>
</dbReference>
<dbReference type="FunFam" id="3.40.50.300:FF:000533">
    <property type="entry name" value="Helicase, Snf2 family"/>
    <property type="match status" value="1"/>
</dbReference>
<evidence type="ECO:0000313" key="5">
    <source>
        <dbReference type="Proteomes" id="UP001209318"/>
    </source>
</evidence>
<feature type="domain" description="Helicase ATP-binding" evidence="2">
    <location>
        <begin position="539"/>
        <end position="734"/>
    </location>
</feature>
<dbReference type="PROSITE" id="PS51192">
    <property type="entry name" value="HELICASE_ATP_BIND_1"/>
    <property type="match status" value="1"/>
</dbReference>
<dbReference type="AlphaFoldDB" id="A0AAE3LM78"/>
<dbReference type="InterPro" id="IPR038718">
    <property type="entry name" value="SNF2-like_sf"/>
</dbReference>
<evidence type="ECO:0000256" key="1">
    <source>
        <dbReference type="ARBA" id="ARBA00022801"/>
    </source>
</evidence>
<keyword evidence="1" id="KW-0378">Hydrolase</keyword>
<keyword evidence="4" id="KW-0067">ATP-binding</keyword>
<dbReference type="Gene3D" id="3.40.50.300">
    <property type="entry name" value="P-loop containing nucleotide triphosphate hydrolases"/>
    <property type="match status" value="1"/>
</dbReference>
<name>A0AAE3LM78_9BACI</name>
<dbReference type="PROSITE" id="PS51194">
    <property type="entry name" value="HELICASE_CTER"/>
    <property type="match status" value="1"/>
</dbReference>
<dbReference type="SMART" id="SM00490">
    <property type="entry name" value="HELICc"/>
    <property type="match status" value="1"/>
</dbReference>
<dbReference type="InterPro" id="IPR027417">
    <property type="entry name" value="P-loop_NTPase"/>
</dbReference>
<dbReference type="InterPro" id="IPR014001">
    <property type="entry name" value="Helicase_ATP-bd"/>
</dbReference>
<proteinExistence type="predicted"/>
<evidence type="ECO:0000259" key="2">
    <source>
        <dbReference type="PROSITE" id="PS51192"/>
    </source>
</evidence>
<dbReference type="SMART" id="SM00487">
    <property type="entry name" value="DEXDc"/>
    <property type="match status" value="1"/>
</dbReference>
<dbReference type="Pfam" id="PF12419">
    <property type="entry name" value="DUF3670"/>
    <property type="match status" value="1"/>
</dbReference>
<dbReference type="PANTHER" id="PTHR10799">
    <property type="entry name" value="SNF2/RAD54 HELICASE FAMILY"/>
    <property type="match status" value="1"/>
</dbReference>
<evidence type="ECO:0000313" key="4">
    <source>
        <dbReference type="EMBL" id="MCU9613270.1"/>
    </source>
</evidence>